<dbReference type="OMA" id="IRGGDKF"/>
<protein>
    <recommendedName>
        <fullName evidence="5">Glycosyl transferase</fullName>
    </recommendedName>
</protein>
<dbReference type="EMBL" id="WKMY01000011">
    <property type="protein sequence ID" value="MRY94535.1"/>
    <property type="molecule type" value="Genomic_DNA"/>
</dbReference>
<dbReference type="PANTHER" id="PTHR13132:SF29">
    <property type="entry name" value="ALPHA-(1,6)-FUCOSYLTRANSFERASE"/>
    <property type="match status" value="1"/>
</dbReference>
<dbReference type="Gene3D" id="3.40.50.11350">
    <property type="match status" value="1"/>
</dbReference>
<organism evidence="2 4">
    <name type="scientific">Parabacteroides distasonis</name>
    <dbReference type="NCBI Taxonomy" id="823"/>
    <lineage>
        <taxon>Bacteria</taxon>
        <taxon>Pseudomonadati</taxon>
        <taxon>Bacteroidota</taxon>
        <taxon>Bacteroidia</taxon>
        <taxon>Bacteroidales</taxon>
        <taxon>Tannerellaceae</taxon>
        <taxon>Parabacteroides</taxon>
    </lineage>
</organism>
<name>A0A174IXZ3_PARDI</name>
<evidence type="ECO:0000313" key="2">
    <source>
        <dbReference type="EMBL" id="MRY94535.1"/>
    </source>
</evidence>
<dbReference type="RefSeq" id="WP_011966989.1">
    <property type="nucleotide sequence ID" value="NZ_CABMKT010000001.1"/>
</dbReference>
<dbReference type="AlphaFoldDB" id="A0A174IXZ3"/>
<evidence type="ECO:0008006" key="5">
    <source>
        <dbReference type="Google" id="ProtNLM"/>
    </source>
</evidence>
<evidence type="ECO:0000313" key="4">
    <source>
        <dbReference type="Proteomes" id="UP000461276"/>
    </source>
</evidence>
<evidence type="ECO:0000313" key="3">
    <source>
        <dbReference type="Proteomes" id="UP000095455"/>
    </source>
</evidence>
<dbReference type="GO" id="GO:0006487">
    <property type="term" value="P:protein N-linked glycosylation"/>
    <property type="evidence" value="ECO:0007669"/>
    <property type="project" value="TreeGrafter"/>
</dbReference>
<proteinExistence type="predicted"/>
<accession>A0A174IXZ3</accession>
<comment type="caution">
    <text evidence="2">The sequence shown here is derived from an EMBL/GenBank/DDBJ whole genome shotgun (WGS) entry which is preliminary data.</text>
</comment>
<reference evidence="1 3" key="1">
    <citation type="submission" date="2015-09" db="EMBL/GenBank/DDBJ databases">
        <authorList>
            <consortium name="Pathogen Informatics"/>
        </authorList>
    </citation>
    <scope>NUCLEOTIDE SEQUENCE [LARGE SCALE GENOMIC DNA]</scope>
    <source>
        <strain evidence="1 3">2789STDY5608822</strain>
    </source>
</reference>
<dbReference type="PANTHER" id="PTHR13132">
    <property type="entry name" value="ALPHA- 1,6 -FUCOSYLTRANSFERASE"/>
    <property type="match status" value="1"/>
</dbReference>
<evidence type="ECO:0000313" key="1">
    <source>
        <dbReference type="EMBL" id="CUO91281.1"/>
    </source>
</evidence>
<gene>
    <name evidence="1" type="ORF">ERS852380_03441</name>
    <name evidence="2" type="ORF">GKD67_15140</name>
</gene>
<dbReference type="EMBL" id="CYYK01000013">
    <property type="protein sequence ID" value="CUO91281.1"/>
    <property type="molecule type" value="Genomic_DNA"/>
</dbReference>
<sequence length="353" mass="42216">MDSVDLLNKYKELNESYKPILVYHVGIDAGFFSEFNDLIFMILYCLEHKIQFKLYSDDANFGIEKGWQDYFEPFCEEVHERFHRIYNRHPHYVSWRKIVNADSYKMSCSLLRWRLKSDLLIGVSKCIRFFQEGKSFDYYTHDLFEKISVKNKRYYVPELDIDGDYIQAYNVIYNIIYRFKKTVKEEICSLIEGFSLPEQYVGCQIRGGDKFIEYDLLSVDLYLRKIKEVTDLKNVFVLTDDYEIIKCLRKMAPEYNWFTFCQSDEKGYYNSAFSKTDPLIKRKRMIHFFASMELLERASLMLGTITSTPCLVLGIRKLGNVHWVDFEKNEFFPSIDYSIAKKKTLTEQFLRRK</sequence>
<dbReference type="Proteomes" id="UP000461276">
    <property type="component" value="Unassembled WGS sequence"/>
</dbReference>
<reference evidence="2 4" key="2">
    <citation type="journal article" date="2019" name="Nat. Med.">
        <title>A library of human gut bacterial isolates paired with longitudinal multiomics data enables mechanistic microbiome research.</title>
        <authorList>
            <person name="Poyet M."/>
            <person name="Groussin M."/>
            <person name="Gibbons S.M."/>
            <person name="Avila-Pacheco J."/>
            <person name="Jiang X."/>
            <person name="Kearney S.M."/>
            <person name="Perrotta A.R."/>
            <person name="Berdy B."/>
            <person name="Zhao S."/>
            <person name="Lieberman T.D."/>
            <person name="Swanson P.K."/>
            <person name="Smith M."/>
            <person name="Roesemann S."/>
            <person name="Alexander J.E."/>
            <person name="Rich S.A."/>
            <person name="Livny J."/>
            <person name="Vlamakis H."/>
            <person name="Clish C."/>
            <person name="Bullock K."/>
            <person name="Deik A."/>
            <person name="Scott J."/>
            <person name="Pierce K.A."/>
            <person name="Xavier R.J."/>
            <person name="Alm E.J."/>
        </authorList>
    </citation>
    <scope>NUCLEOTIDE SEQUENCE [LARGE SCALE GENOMIC DNA]</scope>
    <source>
        <strain evidence="2 4">BIOML-A9</strain>
    </source>
</reference>
<dbReference type="Proteomes" id="UP000095455">
    <property type="component" value="Unassembled WGS sequence"/>
</dbReference>
<dbReference type="GO" id="GO:0046921">
    <property type="term" value="F:alpha-(1-&gt;6)-fucosyltransferase activity"/>
    <property type="evidence" value="ECO:0007669"/>
    <property type="project" value="TreeGrafter"/>
</dbReference>